<dbReference type="InterPro" id="IPR001173">
    <property type="entry name" value="Glyco_trans_2-like"/>
</dbReference>
<dbReference type="PROSITE" id="PS50011">
    <property type="entry name" value="PROTEIN_KINASE_DOM"/>
    <property type="match status" value="1"/>
</dbReference>
<dbReference type="SUPFAM" id="SSF53448">
    <property type="entry name" value="Nucleotide-diphospho-sugar transferases"/>
    <property type="match status" value="1"/>
</dbReference>
<dbReference type="InterPro" id="IPR029044">
    <property type="entry name" value="Nucleotide-diphossugar_trans"/>
</dbReference>
<dbReference type="SUPFAM" id="SSF53756">
    <property type="entry name" value="UDP-Glycosyltransferase/glycogen phosphorylase"/>
    <property type="match status" value="2"/>
</dbReference>
<dbReference type="Gene3D" id="1.10.510.10">
    <property type="entry name" value="Transferase(Phosphotransferase) domain 1"/>
    <property type="match status" value="1"/>
</dbReference>
<feature type="domain" description="Protein kinase" evidence="2">
    <location>
        <begin position="220"/>
        <end position="503"/>
    </location>
</feature>
<dbReference type="Gene3D" id="3.90.550.10">
    <property type="entry name" value="Spore Coat Polysaccharide Biosynthesis Protein SpsA, Chain A"/>
    <property type="match status" value="1"/>
</dbReference>
<dbReference type="InterPro" id="IPR029063">
    <property type="entry name" value="SAM-dependent_MTases_sf"/>
</dbReference>
<dbReference type="RefSeq" id="WP_131571631.1">
    <property type="nucleotide sequence ID" value="NZ_JAINFK010000002.1"/>
</dbReference>
<dbReference type="Gene3D" id="3.40.50.150">
    <property type="entry name" value="Vaccinia Virus protein VP39"/>
    <property type="match status" value="1"/>
</dbReference>
<organism evidence="3 4">
    <name type="scientific">Oricola cellulosilytica</name>
    <dbReference type="NCBI Taxonomy" id="1429082"/>
    <lineage>
        <taxon>Bacteria</taxon>
        <taxon>Pseudomonadati</taxon>
        <taxon>Pseudomonadota</taxon>
        <taxon>Alphaproteobacteria</taxon>
        <taxon>Hyphomicrobiales</taxon>
        <taxon>Ahrensiaceae</taxon>
        <taxon>Oricola</taxon>
    </lineage>
</organism>
<dbReference type="CDD" id="cd02440">
    <property type="entry name" value="AdoMet_MTases"/>
    <property type="match status" value="1"/>
</dbReference>
<dbReference type="PANTHER" id="PTHR46401:SF2">
    <property type="entry name" value="GLYCOSYLTRANSFERASE WBBK-RELATED"/>
    <property type="match status" value="1"/>
</dbReference>
<protein>
    <submittedName>
        <fullName evidence="3">Glycosyltransferase</fullName>
    </submittedName>
</protein>
<comment type="caution">
    <text evidence="3">The sequence shown here is derived from an EMBL/GenBank/DDBJ whole genome shotgun (WGS) entry which is preliminary data.</text>
</comment>
<sequence length="1859" mass="209736">MTISELVNALPEVYQPVFGYPELSVGVSRNCEDRFGRIAPVFEALRKELNRPVRVLDLGCAQGFFSLGLAKLGAEVSGIDYLDTNISLCKALAEENSDLSVSFETARIEDFLQTIGFDQYDLVLGFSVFHHIAHEKGVPFVRALIGELCRKTTAALFEMALSEEPLYWAAAQPKSPREFLADVAFVHELARHPTHLSSLQRPLYFASNHFWYLNDNLQAFKSWTNISNKVAPDVHEGSRLFFFSDRLLAKQYFLDIPKQFAPNKTEFGNEVSFLTNPPPNFGALNLHCHGESESESWLVRDLAEGESLDRRIASGDGGYDPVGIIRDVLEQLCVLEEAGLYHNDVRTWNVLIGKDGRARLIDYGAISSKRKDCVWPDDLLLSFLIFLREVLTGLPAAIVPVRSAWFDPEALPEPYRSAARVILRLEPGKASFARFLKEIERGSPPVERRSRSFRDLASLALSAAETALEAASKEFHDIQQSNHHHYQLEESRAAEIAALTERLTTERHAKASLESSFAAAMEKALAAQAAEAANNRAWLDVALREVKTAHAATTAALESTRKELHEIHQANHHHWQLAEARAAEIHELRNSMSWRLTAPLRGASRTIRWLLKVPRWIAHGVWAWVTLKPGTRPRRIARSMLFTLAVNIRRRERLSALAKRFLARFPALNNRLHLIVLFERMKKSQKSTSLVKPKLHNLQLQKSANKRTHFVPAEKRVFYVFVDHTIQCPVNTGMQRVTRGIAGALAALGERVRYVKWDDVGKSCVLINEDERRYLAKWNGPEFTSGDAELPSQIDGGWLIVPEVTHITPHSDAVTLDLIGWARRQGLRSGFVFYDAIPLRRGEYGKMADKHARYMQQIRLADMVWPISRWSGDDLQAYWRTHERADTNTMPPVRPLLLPAAPLAGDPELRLEETKEIILCVGTIEPRKNQLALIHAFQSYLTKNPDSPWRLVLVGNLHSDTKNEVLAATSKAIINKGNVTDAELAALYEDCFFTVFPSLEEGFGLPILESLSYGKPCICADFGAMGEVASGGGCLGVDVRDPQVLEAAIAQMIETPDLHLRLTQQAIARAKPSWSDYARSMLNEIGTLDQPKHRLGAIYYWIDHTRNYENNTGIQRVTRMLARSFMAQGLRLIPVIRGKDFGQFVPASHEDLLHLAKWNGPEPDRWSSWVEPEEAGAGAWFVMPELPSNLSENEQIALVSNVAKYGLKSAIVFYDAIPWKMHNIYHQVIRETHRVYMRTLINYDVVLPISEHSRIDLISFLQREPKAEGFGEHRIIAAPLPMEFSDSKRVRETKKGREDKFVRILAVGSLEPRKNHETLLKAFNLASEKTSQSLRLVIAGREDTLDLAYSQRLNDLIVATPNVDWIKSPNDAELRQLYNDADFTIYPSVEEGYGLPIAESLWNGKPCICANFGAMAEVAQVGGCLTVDVCDIHELAGAIQTLSDDIELRNNLAQEAVTPDFKTWGDYAFEVAGHMAQATAPLPKAPLSMSESDIAERAQAMRLTPRPKLSVCISTYNRAPWLDVALKNWARLYPEPLKDVELLVCDNASSDGTSDIVQPYLARSDFRYQRNRVNVGMLGNLRETAHSAHGDYIWILGDDDLIVPGAIERVLFAIDEHPNIALCYLNYSFTRIDDARTVNNFDKFFTEATPIVPPEPDMAGEVRDFCARNENFFTAIYTLVFRRDHALLAYSQNTEGRPFSTMRTCIPTTHYVLNHMMNEAGVWVGTPQLVVNMNVSWMKYATLWILERLPEAYETAELMGGDREQIDRWRTYYTPHITDSFCEIFCKDDPEGNAEYFSPARLVRRFRHLPAFQAACRDRLIPIYQEAHENGHPAASEPAEDVFAGLLDVEQPQPLQLAV</sequence>
<accession>A0A4R0P379</accession>
<dbReference type="GO" id="GO:0005524">
    <property type="term" value="F:ATP binding"/>
    <property type="evidence" value="ECO:0007669"/>
    <property type="project" value="InterPro"/>
</dbReference>
<dbReference type="EMBL" id="SJST01000010">
    <property type="protein sequence ID" value="TCD11305.1"/>
    <property type="molecule type" value="Genomic_DNA"/>
</dbReference>
<reference evidence="3 4" key="1">
    <citation type="journal article" date="2015" name="Antonie Van Leeuwenhoek">
        <title>Oricola cellulosilytica gen. nov., sp. nov., a cellulose-degrading bacterium of the family Phyllobacteriaceae isolated from surface seashore water, and emended descriptions of Mesorhizobium loti and Phyllobacterium myrsinacearum.</title>
        <authorList>
            <person name="Hameed A."/>
            <person name="Shahina M."/>
            <person name="Lai W.A."/>
            <person name="Lin S.Y."/>
            <person name="Young L.S."/>
            <person name="Liu Y.C."/>
            <person name="Hsu Y.H."/>
            <person name="Young C.C."/>
        </authorList>
    </citation>
    <scope>NUCLEOTIDE SEQUENCE [LARGE SCALE GENOMIC DNA]</scope>
    <source>
        <strain evidence="3 4">KCTC 52183</strain>
    </source>
</reference>
<dbReference type="PANTHER" id="PTHR46401">
    <property type="entry name" value="GLYCOSYLTRANSFERASE WBBK-RELATED"/>
    <property type="match status" value="1"/>
</dbReference>
<dbReference type="InterPro" id="IPR025714">
    <property type="entry name" value="Methyltranfer_dom"/>
</dbReference>
<dbReference type="Pfam" id="PF00534">
    <property type="entry name" value="Glycos_transf_1"/>
    <property type="match status" value="2"/>
</dbReference>
<dbReference type="InterPro" id="IPR011009">
    <property type="entry name" value="Kinase-like_dom_sf"/>
</dbReference>
<evidence type="ECO:0000256" key="1">
    <source>
        <dbReference type="ARBA" id="ARBA00022679"/>
    </source>
</evidence>
<dbReference type="Gene3D" id="3.40.50.2000">
    <property type="entry name" value="Glycogen Phosphorylase B"/>
    <property type="match status" value="2"/>
</dbReference>
<dbReference type="Pfam" id="PF13847">
    <property type="entry name" value="Methyltransf_31"/>
    <property type="match status" value="1"/>
</dbReference>
<evidence type="ECO:0000313" key="3">
    <source>
        <dbReference type="EMBL" id="TCD11305.1"/>
    </source>
</evidence>
<dbReference type="Pfam" id="PF00535">
    <property type="entry name" value="Glycos_transf_2"/>
    <property type="match status" value="1"/>
</dbReference>
<dbReference type="SUPFAM" id="SSF53335">
    <property type="entry name" value="S-adenosyl-L-methionine-dependent methyltransferases"/>
    <property type="match status" value="1"/>
</dbReference>
<proteinExistence type="predicted"/>
<name>A0A4R0P379_9HYPH</name>
<dbReference type="SUPFAM" id="SSF56112">
    <property type="entry name" value="Protein kinase-like (PK-like)"/>
    <property type="match status" value="1"/>
</dbReference>
<dbReference type="GO" id="GO:0016757">
    <property type="term" value="F:glycosyltransferase activity"/>
    <property type="evidence" value="ECO:0007669"/>
    <property type="project" value="InterPro"/>
</dbReference>
<dbReference type="InterPro" id="IPR001296">
    <property type="entry name" value="Glyco_trans_1"/>
</dbReference>
<dbReference type="Gene3D" id="3.30.200.20">
    <property type="entry name" value="Phosphorylase Kinase, domain 1"/>
    <property type="match status" value="1"/>
</dbReference>
<dbReference type="OrthoDB" id="8049568at2"/>
<dbReference type="Proteomes" id="UP000291301">
    <property type="component" value="Unassembled WGS sequence"/>
</dbReference>
<keyword evidence="4" id="KW-1185">Reference proteome</keyword>
<dbReference type="InterPro" id="IPR000719">
    <property type="entry name" value="Prot_kinase_dom"/>
</dbReference>
<dbReference type="CDD" id="cd00761">
    <property type="entry name" value="Glyco_tranf_GTA_type"/>
    <property type="match status" value="1"/>
</dbReference>
<gene>
    <name evidence="3" type="ORF">E0D97_17435</name>
</gene>
<evidence type="ECO:0000259" key="2">
    <source>
        <dbReference type="PROSITE" id="PS50011"/>
    </source>
</evidence>
<dbReference type="CDD" id="cd03809">
    <property type="entry name" value="GT4_MtfB-like"/>
    <property type="match status" value="1"/>
</dbReference>
<keyword evidence="1 3" id="KW-0808">Transferase</keyword>
<evidence type="ECO:0000313" key="4">
    <source>
        <dbReference type="Proteomes" id="UP000291301"/>
    </source>
</evidence>
<dbReference type="GO" id="GO:0004672">
    <property type="term" value="F:protein kinase activity"/>
    <property type="evidence" value="ECO:0007669"/>
    <property type="project" value="InterPro"/>
</dbReference>
<dbReference type="GO" id="GO:0009103">
    <property type="term" value="P:lipopolysaccharide biosynthetic process"/>
    <property type="evidence" value="ECO:0007669"/>
    <property type="project" value="TreeGrafter"/>
</dbReference>